<name>A0A2N3I7G5_9BACT</name>
<dbReference type="PANTHER" id="PTHR31793:SF27">
    <property type="entry name" value="NOVEL THIOESTERASE SUPERFAMILY DOMAIN AND SAPOSIN A-TYPE DOMAIN CONTAINING PROTEIN (0610012H03RIK)"/>
    <property type="match status" value="1"/>
</dbReference>
<dbReference type="CDD" id="cd00586">
    <property type="entry name" value="4HBT"/>
    <property type="match status" value="1"/>
</dbReference>
<keyword evidence="4" id="KW-1185">Reference proteome</keyword>
<comment type="similarity">
    <text evidence="1">Belongs to the 4-hydroxybenzoyl-CoA thioesterase family.</text>
</comment>
<evidence type="ECO:0000313" key="3">
    <source>
        <dbReference type="EMBL" id="PKQ66247.1"/>
    </source>
</evidence>
<dbReference type="PANTHER" id="PTHR31793">
    <property type="entry name" value="4-HYDROXYBENZOYL-COA THIOESTERASE FAMILY MEMBER"/>
    <property type="match status" value="1"/>
</dbReference>
<evidence type="ECO:0000256" key="2">
    <source>
        <dbReference type="ARBA" id="ARBA00022801"/>
    </source>
</evidence>
<dbReference type="GO" id="GO:0047617">
    <property type="term" value="F:fatty acyl-CoA hydrolase activity"/>
    <property type="evidence" value="ECO:0007669"/>
    <property type="project" value="TreeGrafter"/>
</dbReference>
<dbReference type="RefSeq" id="WP_180327299.1">
    <property type="nucleotide sequence ID" value="NZ_CAXXEE010000003.1"/>
</dbReference>
<sequence length="140" mass="16067">MEFKHKKKIQIRFGDIDLIGHANNGVQLSYLDLARMDYFQQVYGEVIDWNESALIVAHLEIDYLSSITLSDKIEVQTKIFRIGNKSVGMYQNIVDLKTGEIKTKTSQVMVAYSQKLGESIKVPETLKIRILEFEGELLIK</sequence>
<proteinExistence type="inferred from homology"/>
<dbReference type="Pfam" id="PF13279">
    <property type="entry name" value="4HBT_2"/>
    <property type="match status" value="1"/>
</dbReference>
<evidence type="ECO:0000256" key="1">
    <source>
        <dbReference type="ARBA" id="ARBA00005953"/>
    </source>
</evidence>
<dbReference type="SUPFAM" id="SSF54637">
    <property type="entry name" value="Thioesterase/thiol ester dehydrase-isomerase"/>
    <property type="match status" value="1"/>
</dbReference>
<dbReference type="InterPro" id="IPR050563">
    <property type="entry name" value="4-hydroxybenzoyl-CoA_TE"/>
</dbReference>
<accession>A0A2N3I7G5</accession>
<protein>
    <submittedName>
        <fullName evidence="3">Uncharacterized protein</fullName>
    </submittedName>
</protein>
<reference evidence="3 4" key="1">
    <citation type="journal article" date="2017" name="Front. Microbiol.">
        <title>Labilibaculum manganireducens gen. nov., sp. nov. and Labilibaculum filiforme sp. nov., Novel Bacteroidetes Isolated from Subsurface Sediments of the Baltic Sea.</title>
        <authorList>
            <person name="Vandieken V."/>
            <person name="Marshall I.P."/>
            <person name="Niemann H."/>
            <person name="Engelen B."/>
            <person name="Cypionka H."/>
        </authorList>
    </citation>
    <scope>NUCLEOTIDE SEQUENCE [LARGE SCALE GENOMIC DNA]</scope>
    <source>
        <strain evidence="3 4">59.10-2M</strain>
    </source>
</reference>
<keyword evidence="2" id="KW-0378">Hydrolase</keyword>
<dbReference type="InterPro" id="IPR029069">
    <property type="entry name" value="HotDog_dom_sf"/>
</dbReference>
<dbReference type="EMBL" id="MVDE01000016">
    <property type="protein sequence ID" value="PKQ66247.1"/>
    <property type="molecule type" value="Genomic_DNA"/>
</dbReference>
<dbReference type="Gene3D" id="3.10.129.10">
    <property type="entry name" value="Hotdog Thioesterase"/>
    <property type="match status" value="1"/>
</dbReference>
<dbReference type="AlphaFoldDB" id="A0A2N3I7G5"/>
<organism evidence="3 4">
    <name type="scientific">Labilibaculum manganireducens</name>
    <dbReference type="NCBI Taxonomy" id="1940525"/>
    <lineage>
        <taxon>Bacteria</taxon>
        <taxon>Pseudomonadati</taxon>
        <taxon>Bacteroidota</taxon>
        <taxon>Bacteroidia</taxon>
        <taxon>Marinilabiliales</taxon>
        <taxon>Marinifilaceae</taxon>
        <taxon>Labilibaculum</taxon>
    </lineage>
</organism>
<gene>
    <name evidence="3" type="ORF">BZG01_11680</name>
</gene>
<comment type="caution">
    <text evidence="3">The sequence shown here is derived from an EMBL/GenBank/DDBJ whole genome shotgun (WGS) entry which is preliminary data.</text>
</comment>
<dbReference type="Proteomes" id="UP000233618">
    <property type="component" value="Unassembled WGS sequence"/>
</dbReference>
<evidence type="ECO:0000313" key="4">
    <source>
        <dbReference type="Proteomes" id="UP000233618"/>
    </source>
</evidence>